<accession>A0A8K0MM92</accession>
<dbReference type="Pfam" id="PF05553">
    <property type="entry name" value="DUF761"/>
    <property type="match status" value="1"/>
</dbReference>
<dbReference type="PANTHER" id="PTHR33098">
    <property type="entry name" value="COTTON FIBER (DUF761)"/>
    <property type="match status" value="1"/>
</dbReference>
<gene>
    <name evidence="2" type="ORF">FNV43_RR06952</name>
</gene>
<name>A0A8K0MM92_9ROSA</name>
<dbReference type="EMBL" id="VOIH02000003">
    <property type="protein sequence ID" value="KAF3450863.1"/>
    <property type="molecule type" value="Genomic_DNA"/>
</dbReference>
<dbReference type="Proteomes" id="UP000796880">
    <property type="component" value="Unassembled WGS sequence"/>
</dbReference>
<comment type="caution">
    <text evidence="2">The sequence shown here is derived from an EMBL/GenBank/DDBJ whole genome shotgun (WGS) entry which is preliminary data.</text>
</comment>
<dbReference type="PANTHER" id="PTHR33098:SF46">
    <property type="entry name" value="COTTON FIBER PROTEIN"/>
    <property type="match status" value="1"/>
</dbReference>
<keyword evidence="3" id="KW-1185">Reference proteome</keyword>
<proteinExistence type="predicted"/>
<dbReference type="AlphaFoldDB" id="A0A8K0MM92"/>
<evidence type="ECO:0000313" key="3">
    <source>
        <dbReference type="Proteomes" id="UP000796880"/>
    </source>
</evidence>
<feature type="region of interest" description="Disordered" evidence="1">
    <location>
        <begin position="1"/>
        <end position="46"/>
    </location>
</feature>
<feature type="compositionally biased region" description="Polar residues" evidence="1">
    <location>
        <begin position="1"/>
        <end position="13"/>
    </location>
</feature>
<reference evidence="2" key="1">
    <citation type="submission" date="2020-03" db="EMBL/GenBank/DDBJ databases">
        <title>A high-quality chromosome-level genome assembly of a woody plant with both climbing and erect habits, Rhamnella rubrinervis.</title>
        <authorList>
            <person name="Lu Z."/>
            <person name="Yang Y."/>
            <person name="Zhu X."/>
            <person name="Sun Y."/>
        </authorList>
    </citation>
    <scope>NUCLEOTIDE SEQUENCE</scope>
    <source>
        <strain evidence="2">BYM</strain>
        <tissue evidence="2">Leaf</tissue>
    </source>
</reference>
<dbReference type="InterPro" id="IPR008480">
    <property type="entry name" value="DUF761_pln"/>
</dbReference>
<evidence type="ECO:0000313" key="2">
    <source>
        <dbReference type="EMBL" id="KAF3450863.1"/>
    </source>
</evidence>
<dbReference type="OrthoDB" id="1186338at2759"/>
<protein>
    <submittedName>
        <fullName evidence="2">Uncharacterized protein</fullName>
    </submittedName>
</protein>
<organism evidence="2 3">
    <name type="scientific">Rhamnella rubrinervis</name>
    <dbReference type="NCBI Taxonomy" id="2594499"/>
    <lineage>
        <taxon>Eukaryota</taxon>
        <taxon>Viridiplantae</taxon>
        <taxon>Streptophyta</taxon>
        <taxon>Embryophyta</taxon>
        <taxon>Tracheophyta</taxon>
        <taxon>Spermatophyta</taxon>
        <taxon>Magnoliopsida</taxon>
        <taxon>eudicotyledons</taxon>
        <taxon>Gunneridae</taxon>
        <taxon>Pentapetalae</taxon>
        <taxon>rosids</taxon>
        <taxon>fabids</taxon>
        <taxon>Rosales</taxon>
        <taxon>Rhamnaceae</taxon>
        <taxon>rhamnoid group</taxon>
        <taxon>Rhamneae</taxon>
        <taxon>Rhamnella</taxon>
    </lineage>
</organism>
<evidence type="ECO:0000256" key="1">
    <source>
        <dbReference type="SAM" id="MobiDB-lite"/>
    </source>
</evidence>
<sequence length="101" mass="11414">MPSVPSSYQYTRSQNEKEGSTTTSTTICYRDDGDGHKGGSHAEAVRVDKKKEVANKPGMEKKPSMDINESAEAFIQNFRKQLLIQRLESIENYEQMLARSL</sequence>